<accession>A0A382HEJ1</accession>
<evidence type="ECO:0000313" key="3">
    <source>
        <dbReference type="EMBL" id="SVB85153.1"/>
    </source>
</evidence>
<feature type="domain" description="Major facilitator superfamily (MFS) profile" evidence="2">
    <location>
        <begin position="1"/>
        <end position="152"/>
    </location>
</feature>
<feature type="non-terminal residue" evidence="3">
    <location>
        <position position="152"/>
    </location>
</feature>
<sequence length="152" mass="16066">MMPSWISRDAGLIIAARGMRTFSQSYVAILIFFYLKELGFGIGHVGIFLSVGVAGVAFFAFIVGLISGRIGRRRLMVAFTLVSAASAVILIFIGDYWALLLLAFFGSMATGGGGGGESAAQPLEMASLPDTAPSEKRTELFAVYSIVARTGT</sequence>
<reference evidence="3" key="1">
    <citation type="submission" date="2018-05" db="EMBL/GenBank/DDBJ databases">
        <authorList>
            <person name="Lanie J.A."/>
            <person name="Ng W.-L."/>
            <person name="Kazmierczak K.M."/>
            <person name="Andrzejewski T.M."/>
            <person name="Davidsen T.M."/>
            <person name="Wayne K.J."/>
            <person name="Tettelin H."/>
            <person name="Glass J.I."/>
            <person name="Rusch D."/>
            <person name="Podicherti R."/>
            <person name="Tsui H.-C.T."/>
            <person name="Winkler M.E."/>
        </authorList>
    </citation>
    <scope>NUCLEOTIDE SEQUENCE</scope>
</reference>
<feature type="transmembrane region" description="Helical" evidence="1">
    <location>
        <begin position="12"/>
        <end position="35"/>
    </location>
</feature>
<name>A0A382HEJ1_9ZZZZ</name>
<protein>
    <recommendedName>
        <fullName evidence="2">Major facilitator superfamily (MFS) profile domain-containing protein</fullName>
    </recommendedName>
</protein>
<feature type="transmembrane region" description="Helical" evidence="1">
    <location>
        <begin position="78"/>
        <end position="105"/>
    </location>
</feature>
<dbReference type="PROSITE" id="PS50850">
    <property type="entry name" value="MFS"/>
    <property type="match status" value="1"/>
</dbReference>
<gene>
    <name evidence="3" type="ORF">METZ01_LOCUS238007</name>
</gene>
<dbReference type="InterPro" id="IPR020846">
    <property type="entry name" value="MFS_dom"/>
</dbReference>
<dbReference type="Pfam" id="PF07690">
    <property type="entry name" value="MFS_1"/>
    <property type="match status" value="1"/>
</dbReference>
<proteinExistence type="predicted"/>
<evidence type="ECO:0000256" key="1">
    <source>
        <dbReference type="SAM" id="Phobius"/>
    </source>
</evidence>
<dbReference type="PANTHER" id="PTHR23520:SF5">
    <property type="entry name" value="TRANSPORTER, PUTATIVE (AFU_ORTHOLOGUE AFUA_3G04000)-RELATED"/>
    <property type="match status" value="1"/>
</dbReference>
<feature type="transmembrane region" description="Helical" evidence="1">
    <location>
        <begin position="41"/>
        <end position="66"/>
    </location>
</feature>
<dbReference type="PANTHER" id="PTHR23520">
    <property type="entry name" value="TRANSPORTER, PUTATIVE (AFU_ORTHOLOGUE AFUA_3G04000)-RELATED"/>
    <property type="match status" value="1"/>
</dbReference>
<keyword evidence="1" id="KW-0812">Transmembrane</keyword>
<dbReference type="GO" id="GO:0022857">
    <property type="term" value="F:transmembrane transporter activity"/>
    <property type="evidence" value="ECO:0007669"/>
    <property type="project" value="InterPro"/>
</dbReference>
<keyword evidence="1" id="KW-1133">Transmembrane helix</keyword>
<dbReference type="AlphaFoldDB" id="A0A382HEJ1"/>
<dbReference type="InterPro" id="IPR036259">
    <property type="entry name" value="MFS_trans_sf"/>
</dbReference>
<dbReference type="InterPro" id="IPR011701">
    <property type="entry name" value="MFS"/>
</dbReference>
<dbReference type="SUPFAM" id="SSF103473">
    <property type="entry name" value="MFS general substrate transporter"/>
    <property type="match status" value="1"/>
</dbReference>
<keyword evidence="1" id="KW-0472">Membrane</keyword>
<evidence type="ECO:0000259" key="2">
    <source>
        <dbReference type="PROSITE" id="PS50850"/>
    </source>
</evidence>
<organism evidence="3">
    <name type="scientific">marine metagenome</name>
    <dbReference type="NCBI Taxonomy" id="408172"/>
    <lineage>
        <taxon>unclassified sequences</taxon>
        <taxon>metagenomes</taxon>
        <taxon>ecological metagenomes</taxon>
    </lineage>
</organism>
<dbReference type="Gene3D" id="1.20.1250.20">
    <property type="entry name" value="MFS general substrate transporter like domains"/>
    <property type="match status" value="1"/>
</dbReference>
<dbReference type="EMBL" id="UINC01060543">
    <property type="protein sequence ID" value="SVB85153.1"/>
    <property type="molecule type" value="Genomic_DNA"/>
</dbReference>